<keyword evidence="1" id="KW-1133">Transmembrane helix</keyword>
<dbReference type="InterPro" id="IPR025489">
    <property type="entry name" value="DUF4381"/>
</dbReference>
<gene>
    <name evidence="2" type="ORF">HHL24_08290</name>
</gene>
<feature type="transmembrane region" description="Helical" evidence="1">
    <location>
        <begin position="33"/>
        <end position="54"/>
    </location>
</feature>
<dbReference type="Pfam" id="PF14316">
    <property type="entry name" value="DUF4381"/>
    <property type="match status" value="1"/>
</dbReference>
<evidence type="ECO:0000313" key="3">
    <source>
        <dbReference type="Proteomes" id="UP000544134"/>
    </source>
</evidence>
<dbReference type="EMBL" id="JABBGJ010000007">
    <property type="protein sequence ID" value="NML97946.1"/>
    <property type="molecule type" value="Genomic_DNA"/>
</dbReference>
<keyword evidence="1" id="KW-0472">Membrane</keyword>
<keyword evidence="1" id="KW-0812">Transmembrane</keyword>
<reference evidence="2 3" key="1">
    <citation type="submission" date="2020-04" db="EMBL/GenBank/DDBJ databases">
        <title>Paraburkholderia sp. RP-4-7 isolated from soil.</title>
        <authorList>
            <person name="Dahal R.H."/>
        </authorList>
    </citation>
    <scope>NUCLEOTIDE SEQUENCE [LARGE SCALE GENOMIC DNA]</scope>
    <source>
        <strain evidence="2 3">RP-4-7</strain>
    </source>
</reference>
<comment type="caution">
    <text evidence="2">The sequence shown here is derived from an EMBL/GenBank/DDBJ whole genome shotgun (WGS) entry which is preliminary data.</text>
</comment>
<sequence length="176" mass="19263">MSAALPVPPDSSGQLKPLQELPLPETVSYVPQTIGWVFVAVVLLAALGVAIWFGRRRREKQRYRRVALTELASIETRLASNRADREQRANALAAIPSLIKRTALAVAPREQIAALTGGEWLAFLQRTRGRFDARSGALLELASYAPPEVVAGISDGDAAVLVGHTRDWIERHHVEV</sequence>
<protein>
    <submittedName>
        <fullName evidence="2">DUF4381 domain-containing protein</fullName>
    </submittedName>
</protein>
<dbReference type="Proteomes" id="UP000544134">
    <property type="component" value="Unassembled WGS sequence"/>
</dbReference>
<evidence type="ECO:0000256" key="1">
    <source>
        <dbReference type="SAM" id="Phobius"/>
    </source>
</evidence>
<proteinExistence type="predicted"/>
<evidence type="ECO:0000313" key="2">
    <source>
        <dbReference type="EMBL" id="NML97946.1"/>
    </source>
</evidence>
<dbReference type="RefSeq" id="WP_169485014.1">
    <property type="nucleotide sequence ID" value="NZ_JABBGJ010000007.1"/>
</dbReference>
<organism evidence="2 3">
    <name type="scientific">Paraburkholderia polaris</name>
    <dbReference type="NCBI Taxonomy" id="2728848"/>
    <lineage>
        <taxon>Bacteria</taxon>
        <taxon>Pseudomonadati</taxon>
        <taxon>Pseudomonadota</taxon>
        <taxon>Betaproteobacteria</taxon>
        <taxon>Burkholderiales</taxon>
        <taxon>Burkholderiaceae</taxon>
        <taxon>Paraburkholderia</taxon>
    </lineage>
</organism>
<name>A0A848IEI6_9BURK</name>
<accession>A0A848IEI6</accession>
<keyword evidence="3" id="KW-1185">Reference proteome</keyword>
<dbReference type="AlphaFoldDB" id="A0A848IEI6"/>